<protein>
    <submittedName>
        <fullName evidence="2">DUF443 domain-containing protein</fullName>
    </submittedName>
</protein>
<sequence length="217" mass="25120">MKSADIEGIYKNIRYRIIHSGNEVYLLDLDSPFLFFIFPFLSGIFTRKVRIIDSQIASQLAVPEEVKEKQKANLKMPYKSILAVLIIFLIPIYRKIAFQFHLSVGIEYLAFALLFLLILLMRILISKNAKKKLQEKVSLESLGYKKIKVKPESFKYKFLITIFYCFLLTMVYISLLAQIKSSQSAFFLVFIIVIFFLSFLNVVSATDSTGKSKIKRI</sequence>
<organism evidence="2 5">
    <name type="scientific">Listeria booriae</name>
    <dbReference type="NCBI Taxonomy" id="1552123"/>
    <lineage>
        <taxon>Bacteria</taxon>
        <taxon>Bacillati</taxon>
        <taxon>Bacillota</taxon>
        <taxon>Bacilli</taxon>
        <taxon>Bacillales</taxon>
        <taxon>Listeriaceae</taxon>
        <taxon>Listeria</taxon>
    </lineage>
</organism>
<keyword evidence="1" id="KW-1133">Transmembrane helix</keyword>
<evidence type="ECO:0000313" key="2">
    <source>
        <dbReference type="EMBL" id="MBC1492948.1"/>
    </source>
</evidence>
<feature type="transmembrane region" description="Helical" evidence="1">
    <location>
        <begin position="76"/>
        <end position="93"/>
    </location>
</feature>
<gene>
    <name evidence="4" type="ORF">HCB25_04240</name>
    <name evidence="3" type="ORF">HCB35_09550</name>
    <name evidence="2" type="ORF">HCI99_14090</name>
</gene>
<proteinExistence type="predicted"/>
<dbReference type="Proteomes" id="UP000533953">
    <property type="component" value="Unassembled WGS sequence"/>
</dbReference>
<evidence type="ECO:0000256" key="1">
    <source>
        <dbReference type="SAM" id="Phobius"/>
    </source>
</evidence>
<feature type="transmembrane region" description="Helical" evidence="1">
    <location>
        <begin position="185"/>
        <end position="206"/>
    </location>
</feature>
<dbReference type="EMBL" id="JAARYY010000002">
    <property type="protein sequence ID" value="MBC2243265.1"/>
    <property type="molecule type" value="Genomic_DNA"/>
</dbReference>
<feature type="transmembrane region" description="Helical" evidence="1">
    <location>
        <begin position="105"/>
        <end position="125"/>
    </location>
</feature>
<comment type="caution">
    <text evidence="2">The sequence shown here is derived from an EMBL/GenBank/DDBJ whole genome shotgun (WGS) entry which is preliminary data.</text>
</comment>
<reference evidence="5 6" key="1">
    <citation type="submission" date="2020-03" db="EMBL/GenBank/DDBJ databases">
        <title>Soil Listeria distribution.</title>
        <authorList>
            <person name="Liao J."/>
            <person name="Wiedmann M."/>
        </authorList>
    </citation>
    <scope>NUCLEOTIDE SEQUENCE [LARGE SCALE GENOMIC DNA]</scope>
    <source>
        <strain evidence="3 7">FSL L7-0149</strain>
        <strain evidence="4 6">FSL L7-0153</strain>
        <strain evidence="2 5">FSL L7-1547</strain>
    </source>
</reference>
<dbReference type="EMBL" id="JAASTX010000022">
    <property type="protein sequence ID" value="MBC1492948.1"/>
    <property type="molecule type" value="Genomic_DNA"/>
</dbReference>
<evidence type="ECO:0000313" key="7">
    <source>
        <dbReference type="Proteomes" id="UP000553016"/>
    </source>
</evidence>
<name>A0A7X1CCZ9_9LIST</name>
<dbReference type="RefSeq" id="WP_185408218.1">
    <property type="nucleotide sequence ID" value="NZ_JAARQU010000018.1"/>
</dbReference>
<dbReference type="Proteomes" id="UP000553016">
    <property type="component" value="Unassembled WGS sequence"/>
</dbReference>
<evidence type="ECO:0000313" key="6">
    <source>
        <dbReference type="Proteomes" id="UP000550367"/>
    </source>
</evidence>
<keyword evidence="1" id="KW-0812">Transmembrane</keyword>
<dbReference type="Pfam" id="PF04276">
    <property type="entry name" value="DUF443"/>
    <property type="match status" value="1"/>
</dbReference>
<evidence type="ECO:0000313" key="3">
    <source>
        <dbReference type="EMBL" id="MBC2240725.1"/>
    </source>
</evidence>
<dbReference type="AlphaFoldDB" id="A0A7X1CCZ9"/>
<accession>A0A7X1CCZ9</accession>
<feature type="transmembrane region" description="Helical" evidence="1">
    <location>
        <begin position="158"/>
        <end position="179"/>
    </location>
</feature>
<evidence type="ECO:0000313" key="5">
    <source>
        <dbReference type="Proteomes" id="UP000533953"/>
    </source>
</evidence>
<dbReference type="EMBL" id="JAARZA010000003">
    <property type="protein sequence ID" value="MBC2240725.1"/>
    <property type="molecule type" value="Genomic_DNA"/>
</dbReference>
<dbReference type="InterPro" id="IPR005915">
    <property type="entry name" value="Tandem_5TM"/>
</dbReference>
<dbReference type="Proteomes" id="UP000550367">
    <property type="component" value="Unassembled WGS sequence"/>
</dbReference>
<feature type="transmembrane region" description="Helical" evidence="1">
    <location>
        <begin position="24"/>
        <end position="45"/>
    </location>
</feature>
<dbReference type="NCBIfam" id="TIGR01218">
    <property type="entry name" value="Gpos_tandem_5TM"/>
    <property type="match status" value="1"/>
</dbReference>
<evidence type="ECO:0000313" key="4">
    <source>
        <dbReference type="EMBL" id="MBC2243265.1"/>
    </source>
</evidence>
<keyword evidence="1" id="KW-0472">Membrane</keyword>